<proteinExistence type="predicted"/>
<reference evidence="3 4" key="1">
    <citation type="journal article" date="2023" name="Plants (Basel)">
        <title>Bridging the Gap: Combining Genomics and Transcriptomics Approaches to Understand Stylosanthes scabra, an Orphan Legume from the Brazilian Caatinga.</title>
        <authorList>
            <person name="Ferreira-Neto J.R.C."/>
            <person name="da Silva M.D."/>
            <person name="Binneck E."/>
            <person name="de Melo N.F."/>
            <person name="da Silva R.H."/>
            <person name="de Melo A.L.T.M."/>
            <person name="Pandolfi V."/>
            <person name="Bustamante F.O."/>
            <person name="Brasileiro-Vidal A.C."/>
            <person name="Benko-Iseppon A.M."/>
        </authorList>
    </citation>
    <scope>NUCLEOTIDE SEQUENCE [LARGE SCALE GENOMIC DNA]</scope>
    <source>
        <tissue evidence="3">Leaves</tissue>
    </source>
</reference>
<dbReference type="Proteomes" id="UP001341840">
    <property type="component" value="Unassembled WGS sequence"/>
</dbReference>
<evidence type="ECO:0008006" key="5">
    <source>
        <dbReference type="Google" id="ProtNLM"/>
    </source>
</evidence>
<protein>
    <recommendedName>
        <fullName evidence="5">Zinc finger GRF-type domain-containing protein</fullName>
    </recommendedName>
</protein>
<evidence type="ECO:0000313" key="3">
    <source>
        <dbReference type="EMBL" id="MED6146601.1"/>
    </source>
</evidence>
<keyword evidence="2" id="KW-0472">Membrane</keyword>
<comment type="caution">
    <text evidence="3">The sequence shown here is derived from an EMBL/GenBank/DDBJ whole genome shotgun (WGS) entry which is preliminary data.</text>
</comment>
<feature type="region of interest" description="Disordered" evidence="1">
    <location>
        <begin position="1"/>
        <end position="34"/>
    </location>
</feature>
<evidence type="ECO:0000256" key="2">
    <source>
        <dbReference type="SAM" id="Phobius"/>
    </source>
</evidence>
<feature type="transmembrane region" description="Helical" evidence="2">
    <location>
        <begin position="197"/>
        <end position="217"/>
    </location>
</feature>
<keyword evidence="4" id="KW-1185">Reference proteome</keyword>
<keyword evidence="2" id="KW-0812">Transmembrane</keyword>
<dbReference type="EMBL" id="JASCZI010090795">
    <property type="protein sequence ID" value="MED6146601.1"/>
    <property type="molecule type" value="Genomic_DNA"/>
</dbReference>
<name>A0ABU6TD06_9FABA</name>
<keyword evidence="2" id="KW-1133">Transmembrane helix</keyword>
<feature type="compositionally biased region" description="Basic residues" evidence="1">
    <location>
        <begin position="1"/>
        <end position="23"/>
    </location>
</feature>
<evidence type="ECO:0000256" key="1">
    <source>
        <dbReference type="SAM" id="MobiDB-lite"/>
    </source>
</evidence>
<organism evidence="3 4">
    <name type="scientific">Stylosanthes scabra</name>
    <dbReference type="NCBI Taxonomy" id="79078"/>
    <lineage>
        <taxon>Eukaryota</taxon>
        <taxon>Viridiplantae</taxon>
        <taxon>Streptophyta</taxon>
        <taxon>Embryophyta</taxon>
        <taxon>Tracheophyta</taxon>
        <taxon>Spermatophyta</taxon>
        <taxon>Magnoliopsida</taxon>
        <taxon>eudicotyledons</taxon>
        <taxon>Gunneridae</taxon>
        <taxon>Pentapetalae</taxon>
        <taxon>rosids</taxon>
        <taxon>fabids</taxon>
        <taxon>Fabales</taxon>
        <taxon>Fabaceae</taxon>
        <taxon>Papilionoideae</taxon>
        <taxon>50 kb inversion clade</taxon>
        <taxon>dalbergioids sensu lato</taxon>
        <taxon>Dalbergieae</taxon>
        <taxon>Pterocarpus clade</taxon>
        <taxon>Stylosanthes</taxon>
    </lineage>
</organism>
<accession>A0ABU6TD06</accession>
<gene>
    <name evidence="3" type="ORF">PIB30_035985</name>
</gene>
<sequence length="218" mass="25638">MFCPKSLKRRSSSKERARRRLQRGRIPADLQGHSDAQVNKMHETKEQNDVPFDYLSLLLFHFPFQRSQQHESQRPILRYKKSNLGDSIGQPRTKKFVSPKCYCGSNGIIFQSCTKLNPDRFFLGCPYFNIRISQPHCKYFYWLDMLVEEKTEEGGTCKNNIFMVRRLRELEQRVLDLNMELNHKIQNDVRGIQDNKYLRIAIIGLISILLVLALRGMV</sequence>
<evidence type="ECO:0000313" key="4">
    <source>
        <dbReference type="Proteomes" id="UP001341840"/>
    </source>
</evidence>